<accession>A0A095SFM6</accession>
<keyword evidence="1" id="KW-0812">Transmembrane</keyword>
<keyword evidence="1" id="KW-1133">Transmembrane helix</keyword>
<protein>
    <submittedName>
        <fullName evidence="2">Uncharacterized protein</fullName>
    </submittedName>
</protein>
<name>A0A095SFM6_9GAMM</name>
<evidence type="ECO:0000256" key="1">
    <source>
        <dbReference type="SAM" id="Phobius"/>
    </source>
</evidence>
<comment type="caution">
    <text evidence="2">The sequence shown here is derived from an EMBL/GenBank/DDBJ whole genome shotgun (WGS) entry which is preliminary data.</text>
</comment>
<keyword evidence="3" id="KW-1185">Reference proteome</keyword>
<feature type="transmembrane region" description="Helical" evidence="1">
    <location>
        <begin position="49"/>
        <end position="73"/>
    </location>
</feature>
<dbReference type="EMBL" id="ARXV01000017">
    <property type="protein sequence ID" value="KGD63436.1"/>
    <property type="molecule type" value="Genomic_DNA"/>
</dbReference>
<dbReference type="RefSeq" id="WP_035234553.1">
    <property type="nucleotide sequence ID" value="NZ_ARXV01000017.1"/>
</dbReference>
<proteinExistence type="predicted"/>
<feature type="transmembrane region" description="Helical" evidence="1">
    <location>
        <begin position="21"/>
        <end position="43"/>
    </location>
</feature>
<reference evidence="2 3" key="1">
    <citation type="submission" date="2012-09" db="EMBL/GenBank/DDBJ databases">
        <title>Genome Sequence of alkane-degrading Bacterium Alcanivorax sp. 19-m-6.</title>
        <authorList>
            <person name="Lai Q."/>
            <person name="Shao Z."/>
        </authorList>
    </citation>
    <scope>NUCLEOTIDE SEQUENCE [LARGE SCALE GENOMIC DNA]</scope>
    <source>
        <strain evidence="2 3">19-m-6</strain>
    </source>
</reference>
<evidence type="ECO:0000313" key="3">
    <source>
        <dbReference type="Proteomes" id="UP000029444"/>
    </source>
</evidence>
<sequence length="112" mass="11910">MSVIIMPDTVYRPHANSRNKASLSPLSLTAIALTLCGLTIGVLDIRWSLQLVSLGCVYSGALLATMGLLVHLLRGNAAWAVDGSLLLGLAALVYSGPVLPVMVQDYLEYLMP</sequence>
<dbReference type="PATRIC" id="fig|1177154.3.peg.3286"/>
<gene>
    <name evidence="2" type="ORF">Y5S_03245</name>
</gene>
<dbReference type="Proteomes" id="UP000029444">
    <property type="component" value="Unassembled WGS sequence"/>
</dbReference>
<evidence type="ECO:0000313" key="2">
    <source>
        <dbReference type="EMBL" id="KGD63436.1"/>
    </source>
</evidence>
<dbReference type="AlphaFoldDB" id="A0A095SFM6"/>
<organism evidence="2 3">
    <name type="scientific">Alcanivorax nanhaiticus</name>
    <dbReference type="NCBI Taxonomy" id="1177154"/>
    <lineage>
        <taxon>Bacteria</taxon>
        <taxon>Pseudomonadati</taxon>
        <taxon>Pseudomonadota</taxon>
        <taxon>Gammaproteobacteria</taxon>
        <taxon>Oceanospirillales</taxon>
        <taxon>Alcanivoracaceae</taxon>
        <taxon>Alcanivorax</taxon>
    </lineage>
</organism>
<keyword evidence="1" id="KW-0472">Membrane</keyword>
<feature type="transmembrane region" description="Helical" evidence="1">
    <location>
        <begin position="85"/>
        <end position="103"/>
    </location>
</feature>